<gene>
    <name evidence="3" type="ORF">ECRASSUSDP1_LOCUS9059</name>
</gene>
<dbReference type="Proteomes" id="UP001295684">
    <property type="component" value="Unassembled WGS sequence"/>
</dbReference>
<name>A0AAD1UGZ8_EUPCR</name>
<evidence type="ECO:0000313" key="4">
    <source>
        <dbReference type="Proteomes" id="UP001295684"/>
    </source>
</evidence>
<feature type="transmembrane region" description="Helical" evidence="2">
    <location>
        <begin position="309"/>
        <end position="326"/>
    </location>
</feature>
<feature type="compositionally biased region" description="Polar residues" evidence="1">
    <location>
        <begin position="182"/>
        <end position="198"/>
    </location>
</feature>
<evidence type="ECO:0000256" key="1">
    <source>
        <dbReference type="SAM" id="MobiDB-lite"/>
    </source>
</evidence>
<keyword evidence="2" id="KW-0472">Membrane</keyword>
<feature type="transmembrane region" description="Helical" evidence="2">
    <location>
        <begin position="338"/>
        <end position="356"/>
    </location>
</feature>
<feature type="compositionally biased region" description="Basic and acidic residues" evidence="1">
    <location>
        <begin position="87"/>
        <end position="133"/>
    </location>
</feature>
<proteinExistence type="predicted"/>
<organism evidence="3 4">
    <name type="scientific">Euplotes crassus</name>
    <dbReference type="NCBI Taxonomy" id="5936"/>
    <lineage>
        <taxon>Eukaryota</taxon>
        <taxon>Sar</taxon>
        <taxon>Alveolata</taxon>
        <taxon>Ciliophora</taxon>
        <taxon>Intramacronucleata</taxon>
        <taxon>Spirotrichea</taxon>
        <taxon>Hypotrichia</taxon>
        <taxon>Euplotida</taxon>
        <taxon>Euplotidae</taxon>
        <taxon>Moneuplotes</taxon>
    </lineage>
</organism>
<evidence type="ECO:0000256" key="2">
    <source>
        <dbReference type="SAM" id="Phobius"/>
    </source>
</evidence>
<protein>
    <submittedName>
        <fullName evidence="3">Uncharacterized protein</fullName>
    </submittedName>
</protein>
<feature type="compositionally biased region" description="Polar residues" evidence="1">
    <location>
        <begin position="208"/>
        <end position="236"/>
    </location>
</feature>
<feature type="transmembrane region" description="Helical" evidence="2">
    <location>
        <begin position="286"/>
        <end position="303"/>
    </location>
</feature>
<accession>A0AAD1UGZ8</accession>
<sequence length="396" mass="44846">MDLSRLIRFILRILIVAIVIHASIRVINDQGKIKYNQNSEIKAQVDMNTDMLKENNKTAQNMAINQTRASNSPEVTVNNSTDPIDPPIEKKENTMKCENNRKAENNTQTETKEQEKDTENIEDKEPKNDQPKDNKKKKLKTGRVTIDTSKTKTKTSSRKKSKNRKSKQNTKSSSKQTVKAPNVNNTNSSNKSQINTGSEDALNKTTKDNNQTTVQPSTESLLPKFQNTSSEPKGFSNRTSLFEERIVFLNHTFTKVQDYICSIFGVRSCSLTRLLFERILANADKLTLLFAYFQILLCIAVIINCKQAALSLNSSLLITSLFSLKLPIFCTSYLNTKYLLLLLILFSTLEIVAFSWRTSIPKPPGLTPFLNCPKPTVKEEIRKPDAHKAPELERNL</sequence>
<feature type="transmembrane region" description="Helical" evidence="2">
    <location>
        <begin position="6"/>
        <end position="27"/>
    </location>
</feature>
<dbReference type="AlphaFoldDB" id="A0AAD1UGZ8"/>
<evidence type="ECO:0000313" key="3">
    <source>
        <dbReference type="EMBL" id="CAI2367771.1"/>
    </source>
</evidence>
<reference evidence="3" key="1">
    <citation type="submission" date="2023-07" db="EMBL/GenBank/DDBJ databases">
        <authorList>
            <consortium name="AG Swart"/>
            <person name="Singh M."/>
            <person name="Singh A."/>
            <person name="Seah K."/>
            <person name="Emmerich C."/>
        </authorList>
    </citation>
    <scope>NUCLEOTIDE SEQUENCE</scope>
    <source>
        <strain evidence="3">DP1</strain>
    </source>
</reference>
<keyword evidence="4" id="KW-1185">Reference proteome</keyword>
<dbReference type="EMBL" id="CAMPGE010008886">
    <property type="protein sequence ID" value="CAI2367771.1"/>
    <property type="molecule type" value="Genomic_DNA"/>
</dbReference>
<feature type="compositionally biased region" description="Basic residues" evidence="1">
    <location>
        <begin position="151"/>
        <end position="168"/>
    </location>
</feature>
<comment type="caution">
    <text evidence="3">The sequence shown here is derived from an EMBL/GenBank/DDBJ whole genome shotgun (WGS) entry which is preliminary data.</text>
</comment>
<keyword evidence="2" id="KW-1133">Transmembrane helix</keyword>
<feature type="compositionally biased region" description="Polar residues" evidence="1">
    <location>
        <begin position="66"/>
        <end position="82"/>
    </location>
</feature>
<keyword evidence="2" id="KW-0812">Transmembrane</keyword>
<feature type="region of interest" description="Disordered" evidence="1">
    <location>
        <begin position="66"/>
        <end position="236"/>
    </location>
</feature>